<evidence type="ECO:0000256" key="12">
    <source>
        <dbReference type="PIRSR" id="PIRSR602481-2"/>
    </source>
</evidence>
<keyword evidence="7 11" id="KW-0862">Zinc</keyword>
<keyword evidence="10" id="KW-0804">Transcription</keyword>
<comment type="caution">
    <text evidence="13">The sequence shown here is derived from an EMBL/GenBank/DDBJ whole genome shotgun (WGS) entry which is preliminary data.</text>
</comment>
<organism evidence="13 14">
    <name type="scientific">Gordonia oryzae</name>
    <dbReference type="NCBI Taxonomy" id="2487349"/>
    <lineage>
        <taxon>Bacteria</taxon>
        <taxon>Bacillati</taxon>
        <taxon>Actinomycetota</taxon>
        <taxon>Actinomycetes</taxon>
        <taxon>Mycobacteriales</taxon>
        <taxon>Gordoniaceae</taxon>
        <taxon>Gordonia</taxon>
    </lineage>
</organism>
<dbReference type="EMBL" id="RKMH01000006">
    <property type="protein sequence ID" value="RPA62169.1"/>
    <property type="molecule type" value="Genomic_DNA"/>
</dbReference>
<dbReference type="GO" id="GO:0000976">
    <property type="term" value="F:transcription cis-regulatory region binding"/>
    <property type="evidence" value="ECO:0007669"/>
    <property type="project" value="TreeGrafter"/>
</dbReference>
<keyword evidence="6 11" id="KW-0479">Metal-binding</keyword>
<dbReference type="SUPFAM" id="SSF46785">
    <property type="entry name" value="Winged helix' DNA-binding domain"/>
    <property type="match status" value="1"/>
</dbReference>
<feature type="binding site" evidence="11">
    <location>
        <position position="95"/>
    </location>
    <ligand>
        <name>Zn(2+)</name>
        <dbReference type="ChEBI" id="CHEBI:29105"/>
    </ligand>
</feature>
<dbReference type="PANTHER" id="PTHR33202:SF2">
    <property type="entry name" value="FERRIC UPTAKE REGULATION PROTEIN"/>
    <property type="match status" value="1"/>
</dbReference>
<proteinExistence type="inferred from homology"/>
<dbReference type="PANTHER" id="PTHR33202">
    <property type="entry name" value="ZINC UPTAKE REGULATION PROTEIN"/>
    <property type="match status" value="1"/>
</dbReference>
<comment type="subunit">
    <text evidence="3">Homodimer.</text>
</comment>
<comment type="cofactor">
    <cofactor evidence="12">
        <name>Mn(2+)</name>
        <dbReference type="ChEBI" id="CHEBI:29035"/>
    </cofactor>
    <cofactor evidence="12">
        <name>Fe(2+)</name>
        <dbReference type="ChEBI" id="CHEBI:29033"/>
    </cofactor>
    <text evidence="12">Binds 1 Mn(2+) or Fe(2+) ion per subunit.</text>
</comment>
<dbReference type="InterPro" id="IPR036388">
    <property type="entry name" value="WH-like_DNA-bd_sf"/>
</dbReference>
<dbReference type="GO" id="GO:0005829">
    <property type="term" value="C:cytosol"/>
    <property type="evidence" value="ECO:0007669"/>
    <property type="project" value="TreeGrafter"/>
</dbReference>
<evidence type="ECO:0000256" key="7">
    <source>
        <dbReference type="ARBA" id="ARBA00022833"/>
    </source>
</evidence>
<name>A0A3N4GH62_9ACTN</name>
<evidence type="ECO:0000313" key="13">
    <source>
        <dbReference type="EMBL" id="RPA62169.1"/>
    </source>
</evidence>
<dbReference type="CDD" id="cd07153">
    <property type="entry name" value="Fur_like"/>
    <property type="match status" value="1"/>
</dbReference>
<dbReference type="AlphaFoldDB" id="A0A3N4GH62"/>
<keyword evidence="4" id="KW-0963">Cytoplasm</keyword>
<feature type="binding site" evidence="11">
    <location>
        <position position="135"/>
    </location>
    <ligand>
        <name>Zn(2+)</name>
        <dbReference type="ChEBI" id="CHEBI:29105"/>
    </ligand>
</feature>
<accession>A0A3N4GH62</accession>
<keyword evidence="9" id="KW-0238">DNA-binding</keyword>
<protein>
    <submittedName>
        <fullName evidence="13">Transcriptional repressor</fullName>
    </submittedName>
</protein>
<evidence type="ECO:0000256" key="3">
    <source>
        <dbReference type="ARBA" id="ARBA00011738"/>
    </source>
</evidence>
<dbReference type="InterPro" id="IPR036390">
    <property type="entry name" value="WH_DNA-bd_sf"/>
</dbReference>
<evidence type="ECO:0000256" key="1">
    <source>
        <dbReference type="ARBA" id="ARBA00004496"/>
    </source>
</evidence>
<dbReference type="GO" id="GO:0003700">
    <property type="term" value="F:DNA-binding transcription factor activity"/>
    <property type="evidence" value="ECO:0007669"/>
    <property type="project" value="InterPro"/>
</dbReference>
<evidence type="ECO:0000256" key="5">
    <source>
        <dbReference type="ARBA" id="ARBA00022491"/>
    </source>
</evidence>
<feature type="binding site" evidence="12">
    <location>
        <position position="124"/>
    </location>
    <ligand>
        <name>Fe cation</name>
        <dbReference type="ChEBI" id="CHEBI:24875"/>
    </ligand>
</feature>
<keyword evidence="8" id="KW-0805">Transcription regulation</keyword>
<keyword evidence="14" id="KW-1185">Reference proteome</keyword>
<gene>
    <name evidence="13" type="ORF">EF294_09080</name>
</gene>
<feature type="binding site" evidence="12">
    <location>
        <position position="107"/>
    </location>
    <ligand>
        <name>Fe cation</name>
        <dbReference type="ChEBI" id="CHEBI:24875"/>
    </ligand>
</feature>
<evidence type="ECO:0000256" key="4">
    <source>
        <dbReference type="ARBA" id="ARBA00022490"/>
    </source>
</evidence>
<comment type="similarity">
    <text evidence="2">Belongs to the Fur family.</text>
</comment>
<dbReference type="FunFam" id="1.10.10.10:FF:000459">
    <property type="entry name" value="Ferric uptake regulation protein"/>
    <property type="match status" value="1"/>
</dbReference>
<evidence type="ECO:0000256" key="11">
    <source>
        <dbReference type="PIRSR" id="PIRSR602481-1"/>
    </source>
</evidence>
<comment type="cofactor">
    <cofactor evidence="11">
        <name>Zn(2+)</name>
        <dbReference type="ChEBI" id="CHEBI:29105"/>
    </cofactor>
    <text evidence="11">Binds 1 zinc ion per subunit.</text>
</comment>
<evidence type="ECO:0000256" key="2">
    <source>
        <dbReference type="ARBA" id="ARBA00007957"/>
    </source>
</evidence>
<evidence type="ECO:0000256" key="8">
    <source>
        <dbReference type="ARBA" id="ARBA00023015"/>
    </source>
</evidence>
<feature type="binding site" evidence="12">
    <location>
        <position position="86"/>
    </location>
    <ligand>
        <name>Fe cation</name>
        <dbReference type="ChEBI" id="CHEBI:24875"/>
    </ligand>
</feature>
<evidence type="ECO:0000256" key="6">
    <source>
        <dbReference type="ARBA" id="ARBA00022723"/>
    </source>
</evidence>
<evidence type="ECO:0000256" key="10">
    <source>
        <dbReference type="ARBA" id="ARBA00023163"/>
    </source>
</evidence>
<dbReference type="GO" id="GO:1900376">
    <property type="term" value="P:regulation of secondary metabolite biosynthetic process"/>
    <property type="evidence" value="ECO:0007669"/>
    <property type="project" value="TreeGrafter"/>
</dbReference>
<dbReference type="GO" id="GO:0045892">
    <property type="term" value="P:negative regulation of DNA-templated transcription"/>
    <property type="evidence" value="ECO:0007669"/>
    <property type="project" value="TreeGrafter"/>
</dbReference>
<dbReference type="OrthoDB" id="8659436at2"/>
<dbReference type="GO" id="GO:0008270">
    <property type="term" value="F:zinc ion binding"/>
    <property type="evidence" value="ECO:0007669"/>
    <property type="project" value="TreeGrafter"/>
</dbReference>
<feature type="binding site" evidence="11">
    <location>
        <position position="92"/>
    </location>
    <ligand>
        <name>Zn(2+)</name>
        <dbReference type="ChEBI" id="CHEBI:29105"/>
    </ligand>
</feature>
<feature type="binding site" evidence="11">
    <location>
        <position position="132"/>
    </location>
    <ligand>
        <name>Zn(2+)</name>
        <dbReference type="ChEBI" id="CHEBI:29105"/>
    </ligand>
</feature>
<dbReference type="RefSeq" id="WP_123928436.1">
    <property type="nucleotide sequence ID" value="NZ_JBPSDP010000005.1"/>
</dbReference>
<dbReference type="InterPro" id="IPR043135">
    <property type="entry name" value="Fur_C"/>
</dbReference>
<keyword evidence="12" id="KW-0408">Iron</keyword>
<dbReference type="Pfam" id="PF01475">
    <property type="entry name" value="FUR"/>
    <property type="match status" value="1"/>
</dbReference>
<evidence type="ECO:0000313" key="14">
    <source>
        <dbReference type="Proteomes" id="UP000267536"/>
    </source>
</evidence>
<comment type="subcellular location">
    <subcellularLocation>
        <location evidence="1">Cytoplasm</location>
    </subcellularLocation>
</comment>
<dbReference type="Gene3D" id="1.10.10.10">
    <property type="entry name" value="Winged helix-like DNA-binding domain superfamily/Winged helix DNA-binding domain"/>
    <property type="match status" value="1"/>
</dbReference>
<dbReference type="Proteomes" id="UP000267536">
    <property type="component" value="Unassembled WGS sequence"/>
</dbReference>
<dbReference type="InterPro" id="IPR002481">
    <property type="entry name" value="FUR"/>
</dbReference>
<reference evidence="13 14" key="1">
    <citation type="submission" date="2018-11" db="EMBL/GenBank/DDBJ databases">
        <title>Draft genome sequence of Gordonia sp. RS15-1S isolated from rice stems.</title>
        <authorList>
            <person name="Muangham S."/>
        </authorList>
    </citation>
    <scope>NUCLEOTIDE SEQUENCE [LARGE SCALE GENOMIC DNA]</scope>
    <source>
        <strain evidence="13 14">RS15-1S</strain>
    </source>
</reference>
<sequence>MSGRSAAGPVTGIRSTRQRAAIADALADSEDFRSAQELHEQLKARGESIGLTTVYRNLQALSQSGQIDALWDGTGETRYRNCSSGHHHHLVCRECGTTVEVQADPVERWAATVAEENGFTDIHHTVEVFGRCAQCQAGRQETAPPTR</sequence>
<evidence type="ECO:0000256" key="9">
    <source>
        <dbReference type="ARBA" id="ARBA00023125"/>
    </source>
</evidence>
<dbReference type="Gene3D" id="3.30.1490.190">
    <property type="match status" value="1"/>
</dbReference>
<keyword evidence="5" id="KW-0678">Repressor</keyword>